<name>A0ABV4XHX1_9CYAN</name>
<evidence type="ECO:0000259" key="1">
    <source>
        <dbReference type="Pfam" id="PF12770"/>
    </source>
</evidence>
<reference evidence="2 3" key="1">
    <citation type="submission" date="2024-09" db="EMBL/GenBank/DDBJ databases">
        <title>Floridaenema gen nov. (Aerosakkonemataceae, Aerosakkonematales ord. nov., Cyanobacteria) from benthic tropical and subtropical fresh waters, with the description of four new species.</title>
        <authorList>
            <person name="Moretto J.A."/>
            <person name="Berthold D.E."/>
            <person name="Lefler F.W."/>
            <person name="Huang I.-S."/>
            <person name="Laughinghouse H. IV."/>
        </authorList>
    </citation>
    <scope>NUCLEOTIDE SEQUENCE [LARGE SCALE GENOMIC DNA]</scope>
    <source>
        <strain evidence="2 3">BLCC-F50</strain>
    </source>
</reference>
<dbReference type="RefSeq" id="WP_413260986.1">
    <property type="nucleotide sequence ID" value="NZ_JBHFNR010000001.1"/>
</dbReference>
<dbReference type="InterPro" id="IPR024983">
    <property type="entry name" value="CHAT_dom"/>
</dbReference>
<dbReference type="Pfam" id="PF12770">
    <property type="entry name" value="CHAT"/>
    <property type="match status" value="1"/>
</dbReference>
<evidence type="ECO:0000313" key="2">
    <source>
        <dbReference type="EMBL" id="MFB2891307.1"/>
    </source>
</evidence>
<dbReference type="InterPro" id="IPR011990">
    <property type="entry name" value="TPR-like_helical_dom_sf"/>
</dbReference>
<sequence length="870" mass="96588">MRTKNLLIICLGSLSFCGVIWWGKNAMSLAAFPDSQVISKQLVADNSISNGEEQAEKLYTDGKFGEAIALLQQLNNNYAAQGNELGQARVARNLALVYQQTGDWSKAQSAISLSLNLLEKQANSKERQQLLAQALEVQGLLQLAIGQTEKALETWQKATVNYQEIGDFAGVSRNQINQSQALQRMGLYRLAIKALDELNVTLQKQPDSLIKVKGLQSLGDALRVVGELERSQKVLTQGLAIAQRLKVDDAIGAMLVSLGETARLEQELPTALDYYEKAVQATNSPYIKTQAMLNNLNVLVNQKQGEKALALVPQIQANINQLPLSRQAIYARINLGRRLMQLRKEGSNQLSLPSNTEVGKMLATAVQQAETLQDKRTLSYALGNFGRLYEENKQWDFAQQLTNKALLLSQSVNANDINFRWQWQLGRIYKQLGNRQGAIAAYNQAVNSLESIRSDLVAISAEAQFDFRDNVEPVYRELVDLLLPVGKDVEQSDLQRARSLIDSLQLAELDNFFQDACLKTKAVSIDQIDPKAAVFSTIILSNTSTSQVNERIEVIAALPGKPLRRYTNVLPNQEIEETIKKANDALTIPRQRLSQKTYLVAAEKFHDWLIRPMETDLANSGIQTLVFVLDGSLRNIPIAGIYDGQKYLVQKYGVAIAPGLQLVDAKPLEHNNIKVLTAGLSEPRQGFAPLPNVAIELSNIAKEVSTQELLNQSFTASNFKTKIQSDKFPIVHLATHGKFSSKAADTFILTWDKKINAKELDTLLRSNQSISHPIELLVFSACQTAAGDNRATLGLTGVAVRAGARSTIATLWNVDDEATALFMKNFYKELNNNKITKAEALRRTQLLLLQDNQFSHPYFWSAFVLVGNWL</sequence>
<proteinExistence type="predicted"/>
<accession>A0ABV4XHX1</accession>
<dbReference type="Gene3D" id="1.25.40.10">
    <property type="entry name" value="Tetratricopeptide repeat domain"/>
    <property type="match status" value="3"/>
</dbReference>
<dbReference type="PANTHER" id="PTHR10098">
    <property type="entry name" value="RAPSYN-RELATED"/>
    <property type="match status" value="1"/>
</dbReference>
<organism evidence="2 3">
    <name type="scientific">Floridaenema flaviceps BLCC-F50</name>
    <dbReference type="NCBI Taxonomy" id="3153642"/>
    <lineage>
        <taxon>Bacteria</taxon>
        <taxon>Bacillati</taxon>
        <taxon>Cyanobacteriota</taxon>
        <taxon>Cyanophyceae</taxon>
        <taxon>Oscillatoriophycideae</taxon>
        <taxon>Aerosakkonematales</taxon>
        <taxon>Aerosakkonemataceae</taxon>
        <taxon>Floridanema</taxon>
        <taxon>Floridanema flaviceps</taxon>
    </lineage>
</organism>
<keyword evidence="3" id="KW-1185">Reference proteome</keyword>
<dbReference type="SUPFAM" id="SSF48452">
    <property type="entry name" value="TPR-like"/>
    <property type="match status" value="2"/>
</dbReference>
<feature type="domain" description="CHAT" evidence="1">
    <location>
        <begin position="602"/>
        <end position="868"/>
    </location>
</feature>
<comment type="caution">
    <text evidence="2">The sequence shown here is derived from an EMBL/GenBank/DDBJ whole genome shotgun (WGS) entry which is preliminary data.</text>
</comment>
<evidence type="ECO:0000313" key="3">
    <source>
        <dbReference type="Proteomes" id="UP001576784"/>
    </source>
</evidence>
<gene>
    <name evidence="2" type="ORF">ACE1CI_00010</name>
</gene>
<dbReference type="InterPro" id="IPR019734">
    <property type="entry name" value="TPR_rpt"/>
</dbReference>
<dbReference type="SMART" id="SM00028">
    <property type="entry name" value="TPR"/>
    <property type="match status" value="6"/>
</dbReference>
<protein>
    <submittedName>
        <fullName evidence="2">CHAT domain-containing protein</fullName>
    </submittedName>
</protein>
<dbReference type="Proteomes" id="UP001576784">
    <property type="component" value="Unassembled WGS sequence"/>
</dbReference>
<dbReference type="EMBL" id="JBHFNR010000001">
    <property type="protein sequence ID" value="MFB2891307.1"/>
    <property type="molecule type" value="Genomic_DNA"/>
</dbReference>